<feature type="chain" id="PRO_5039016171" evidence="1">
    <location>
        <begin position="18"/>
        <end position="104"/>
    </location>
</feature>
<reference evidence="2 3" key="1">
    <citation type="submission" date="2019-06" db="EMBL/GenBank/DDBJ databases">
        <title>Sequencing the genomes of 1000 actinobacteria strains.</title>
        <authorList>
            <person name="Klenk H.-P."/>
        </authorList>
    </citation>
    <scope>NUCLEOTIDE SEQUENCE [LARGE SCALE GENOMIC DNA]</scope>
    <source>
        <strain evidence="2 3">DSM 103495</strain>
    </source>
</reference>
<dbReference type="AlphaFoldDB" id="A0A543FA47"/>
<dbReference type="Proteomes" id="UP000316331">
    <property type="component" value="Unassembled WGS sequence"/>
</dbReference>
<evidence type="ECO:0000313" key="2">
    <source>
        <dbReference type="EMBL" id="TQM30703.1"/>
    </source>
</evidence>
<dbReference type="OrthoDB" id="4556850at2"/>
<dbReference type="EMBL" id="VFPG01000001">
    <property type="protein sequence ID" value="TQM30703.1"/>
    <property type="molecule type" value="Genomic_DNA"/>
</dbReference>
<evidence type="ECO:0000313" key="3">
    <source>
        <dbReference type="Proteomes" id="UP000316331"/>
    </source>
</evidence>
<proteinExistence type="predicted"/>
<keyword evidence="3" id="KW-1185">Reference proteome</keyword>
<sequence length="104" mass="10681">MCLTAPLLALTATAAIAGTAAADSSGCEGSMNGPWGYNGVCRGGEGTYRLEIDCVGYNFATFPPIVGPYTTRVDLPVGQPGTVACFGPNWSSAGWATGSRIFRL</sequence>
<gene>
    <name evidence="2" type="ORF">FB390_2339</name>
</gene>
<protein>
    <submittedName>
        <fullName evidence="2">Uncharacterized protein</fullName>
    </submittedName>
</protein>
<name>A0A543FA47_9NOCA</name>
<dbReference type="RefSeq" id="WP_141808944.1">
    <property type="nucleotide sequence ID" value="NZ_VFPG01000001.1"/>
</dbReference>
<feature type="signal peptide" evidence="1">
    <location>
        <begin position="1"/>
        <end position="17"/>
    </location>
</feature>
<accession>A0A543FA47</accession>
<evidence type="ECO:0000256" key="1">
    <source>
        <dbReference type="SAM" id="SignalP"/>
    </source>
</evidence>
<organism evidence="2 3">
    <name type="scientific">Nocardia bhagyanarayanae</name>
    <dbReference type="NCBI Taxonomy" id="1215925"/>
    <lineage>
        <taxon>Bacteria</taxon>
        <taxon>Bacillati</taxon>
        <taxon>Actinomycetota</taxon>
        <taxon>Actinomycetes</taxon>
        <taxon>Mycobacteriales</taxon>
        <taxon>Nocardiaceae</taxon>
        <taxon>Nocardia</taxon>
    </lineage>
</organism>
<comment type="caution">
    <text evidence="2">The sequence shown here is derived from an EMBL/GenBank/DDBJ whole genome shotgun (WGS) entry which is preliminary data.</text>
</comment>
<keyword evidence="1" id="KW-0732">Signal</keyword>